<proteinExistence type="predicted"/>
<keyword evidence="2" id="KW-0812">Transmembrane</keyword>
<protein>
    <submittedName>
        <fullName evidence="4">Meckel syndrome type 1 protein</fullName>
    </submittedName>
</protein>
<evidence type="ECO:0000259" key="3">
    <source>
        <dbReference type="Pfam" id="PF03872"/>
    </source>
</evidence>
<keyword evidence="5" id="KW-1185">Reference proteome</keyword>
<evidence type="ECO:0000256" key="2">
    <source>
        <dbReference type="SAM" id="Phobius"/>
    </source>
</evidence>
<comment type="caution">
    <text evidence="4">The sequence shown here is derived from an EMBL/GenBank/DDBJ whole genome shotgun (WGS) entry which is preliminary data.</text>
</comment>
<accession>A0ABU1WF92</accession>
<keyword evidence="2" id="KW-1133">Transmembrane helix</keyword>
<dbReference type="SUPFAM" id="SSF89069">
    <property type="entry name" value="N-terminal, cytoplasmic domain of anti-sigmaE factor RseA"/>
    <property type="match status" value="1"/>
</dbReference>
<dbReference type="InterPro" id="IPR005572">
    <property type="entry name" value="Anti-sigma_E_RseA_N"/>
</dbReference>
<dbReference type="EMBL" id="JAVDVY010000004">
    <property type="protein sequence ID" value="MDR7136266.1"/>
    <property type="molecule type" value="Genomic_DNA"/>
</dbReference>
<feature type="region of interest" description="Disordered" evidence="1">
    <location>
        <begin position="176"/>
        <end position="200"/>
    </location>
</feature>
<dbReference type="InterPro" id="IPR052383">
    <property type="entry name" value="Anti-sigma-E_RseA-like"/>
</dbReference>
<evidence type="ECO:0000256" key="1">
    <source>
        <dbReference type="SAM" id="MobiDB-lite"/>
    </source>
</evidence>
<dbReference type="Pfam" id="PF03872">
    <property type="entry name" value="RseA_N"/>
    <property type="match status" value="1"/>
</dbReference>
<keyword evidence="2" id="KW-0472">Membrane</keyword>
<dbReference type="CDD" id="cd16328">
    <property type="entry name" value="RseA_N"/>
    <property type="match status" value="1"/>
</dbReference>
<feature type="transmembrane region" description="Helical" evidence="2">
    <location>
        <begin position="96"/>
        <end position="114"/>
    </location>
</feature>
<organism evidence="4 5">
    <name type="scientific">Lysobacter niastensis</name>
    <dbReference type="NCBI Taxonomy" id="380629"/>
    <lineage>
        <taxon>Bacteria</taxon>
        <taxon>Pseudomonadati</taxon>
        <taxon>Pseudomonadota</taxon>
        <taxon>Gammaproteobacteria</taxon>
        <taxon>Lysobacterales</taxon>
        <taxon>Lysobacteraceae</taxon>
        <taxon>Lysobacter</taxon>
    </lineage>
</organism>
<feature type="domain" description="Anti sigma-E protein RseA N-terminal" evidence="3">
    <location>
        <begin position="10"/>
        <end position="87"/>
    </location>
</feature>
<evidence type="ECO:0000313" key="5">
    <source>
        <dbReference type="Proteomes" id="UP001251524"/>
    </source>
</evidence>
<dbReference type="PANTHER" id="PTHR38104">
    <property type="match status" value="1"/>
</dbReference>
<dbReference type="Proteomes" id="UP001251524">
    <property type="component" value="Unassembled WGS sequence"/>
</dbReference>
<feature type="compositionally biased region" description="Low complexity" evidence="1">
    <location>
        <begin position="186"/>
        <end position="196"/>
    </location>
</feature>
<dbReference type="RefSeq" id="WP_310064604.1">
    <property type="nucleotide sequence ID" value="NZ_JAVDVY010000004.1"/>
</dbReference>
<reference evidence="4 5" key="1">
    <citation type="submission" date="2023-07" db="EMBL/GenBank/DDBJ databases">
        <title>Sorghum-associated microbial communities from plants grown in Nebraska, USA.</title>
        <authorList>
            <person name="Schachtman D."/>
        </authorList>
    </citation>
    <scope>NUCLEOTIDE SEQUENCE [LARGE SCALE GENOMIC DNA]</scope>
    <source>
        <strain evidence="4 5">BE198</strain>
    </source>
</reference>
<feature type="compositionally biased region" description="Polar residues" evidence="1">
    <location>
        <begin position="258"/>
        <end position="273"/>
    </location>
</feature>
<gene>
    <name evidence="4" type="ORF">J2X06_003492</name>
</gene>
<dbReference type="Gene3D" id="1.10.10.880">
    <property type="entry name" value="Anti sigma-E protein RseA, N-terminal domain"/>
    <property type="match status" value="1"/>
</dbReference>
<feature type="region of interest" description="Disordered" evidence="1">
    <location>
        <begin position="257"/>
        <end position="300"/>
    </location>
</feature>
<evidence type="ECO:0000313" key="4">
    <source>
        <dbReference type="EMBL" id="MDR7136266.1"/>
    </source>
</evidence>
<name>A0ABU1WF92_9GAMM</name>
<feature type="region of interest" description="Disordered" evidence="1">
    <location>
        <begin position="144"/>
        <end position="163"/>
    </location>
</feature>
<dbReference type="InterPro" id="IPR036147">
    <property type="entry name" value="Anti-sigma_E_RseA_N_sf"/>
</dbReference>
<dbReference type="PANTHER" id="PTHR38104:SF1">
    <property type="entry name" value="ANTI-SIGMA-E FACTOR RSEA"/>
    <property type="match status" value="1"/>
</dbReference>
<sequence length="300" mass="30978">MTANTYDNDRETLSALFDGELSGDASRFALKRLSHDEQWRDAFGRWQLCGDVLRGQAAAVASGDFAQRVASAIAREHAPAMSQPVPKAALLSGRRGWIGGALAASVAVAALFVARPLTNGSTPVDATQAQVAEASSVRLNAAPEVPASKTPSAPDPSAPNPAVDLGTAAVAAAEVPRRAIERRSSRSQSQRAALRASARREPAAVAVAASAAPATTTGTALAADVHATTASVAASANPFQPRPSEAVARPWPRAVLPQYSSQGGINASYSGADSPSFYPFEPSMPQEATQATVERNPPPH</sequence>